<dbReference type="AlphaFoldDB" id="A0ABD0J3J6"/>
<organism evidence="5 6">
    <name type="scientific">Batillaria attramentaria</name>
    <dbReference type="NCBI Taxonomy" id="370345"/>
    <lineage>
        <taxon>Eukaryota</taxon>
        <taxon>Metazoa</taxon>
        <taxon>Spiralia</taxon>
        <taxon>Lophotrochozoa</taxon>
        <taxon>Mollusca</taxon>
        <taxon>Gastropoda</taxon>
        <taxon>Caenogastropoda</taxon>
        <taxon>Sorbeoconcha</taxon>
        <taxon>Cerithioidea</taxon>
        <taxon>Batillariidae</taxon>
        <taxon>Batillaria</taxon>
    </lineage>
</organism>
<dbReference type="SUPFAM" id="SSF47616">
    <property type="entry name" value="GST C-terminal domain-like"/>
    <property type="match status" value="1"/>
</dbReference>
<proteinExistence type="inferred from homology"/>
<dbReference type="Proteomes" id="UP001519460">
    <property type="component" value="Unassembled WGS sequence"/>
</dbReference>
<feature type="domain" description="Metaxin glutathione S-transferase" evidence="3">
    <location>
        <begin position="190"/>
        <end position="253"/>
    </location>
</feature>
<dbReference type="InterPro" id="IPR036249">
    <property type="entry name" value="Thioredoxin-like_sf"/>
</dbReference>
<accession>A0ABD0J3J6</accession>
<dbReference type="SFLD" id="SFLDG01200">
    <property type="entry name" value="SUF1.1"/>
    <property type="match status" value="2"/>
</dbReference>
<dbReference type="InterPro" id="IPR036282">
    <property type="entry name" value="Glutathione-S-Trfase_C_sf"/>
</dbReference>
<name>A0ABD0J3J6_9CAEN</name>
<dbReference type="EMBL" id="JACVVK020000682">
    <property type="protein sequence ID" value="KAK7456545.1"/>
    <property type="molecule type" value="Genomic_DNA"/>
</dbReference>
<dbReference type="PANTHER" id="PTHR12289">
    <property type="entry name" value="METAXIN RELATED"/>
    <property type="match status" value="1"/>
</dbReference>
<evidence type="ECO:0000313" key="6">
    <source>
        <dbReference type="Proteomes" id="UP001519460"/>
    </source>
</evidence>
<dbReference type="InterPro" id="IPR033468">
    <property type="entry name" value="Metaxin_GST"/>
</dbReference>
<evidence type="ECO:0000256" key="1">
    <source>
        <dbReference type="ARBA" id="ARBA00006475"/>
    </source>
</evidence>
<evidence type="ECO:0000259" key="4">
    <source>
        <dbReference type="Pfam" id="PF17172"/>
    </source>
</evidence>
<dbReference type="Gene3D" id="1.20.1050.10">
    <property type="match status" value="1"/>
</dbReference>
<reference evidence="5 6" key="1">
    <citation type="journal article" date="2023" name="Sci. Data">
        <title>Genome assembly of the Korean intertidal mud-creeper Batillaria attramentaria.</title>
        <authorList>
            <person name="Patra A.K."/>
            <person name="Ho P.T."/>
            <person name="Jun S."/>
            <person name="Lee S.J."/>
            <person name="Kim Y."/>
            <person name="Won Y.J."/>
        </authorList>
    </citation>
    <scope>NUCLEOTIDE SEQUENCE [LARGE SCALE GENOMIC DNA]</scope>
    <source>
        <strain evidence="5">Wonlab-2016</strain>
    </source>
</reference>
<dbReference type="CDD" id="cd03193">
    <property type="entry name" value="GST_C_Metaxin"/>
    <property type="match status" value="1"/>
</dbReference>
<comment type="similarity">
    <text evidence="1">Belongs to the FAX family.</text>
</comment>
<gene>
    <name evidence="5" type="ORF">BaRGS_00039343</name>
</gene>
<dbReference type="InterPro" id="IPR040079">
    <property type="entry name" value="Glutathione_S-Trfase"/>
</dbReference>
<dbReference type="InterPro" id="IPR050931">
    <property type="entry name" value="Mito_Protein_Transport_Metaxin"/>
</dbReference>
<keyword evidence="2" id="KW-1133">Transmembrane helix</keyword>
<evidence type="ECO:0000256" key="2">
    <source>
        <dbReference type="SAM" id="Phobius"/>
    </source>
</evidence>
<dbReference type="SUPFAM" id="SSF52833">
    <property type="entry name" value="Thioredoxin-like"/>
    <property type="match status" value="1"/>
</dbReference>
<sequence length="275" mass="31553">MAQVSEICRNNPTLLRVAGGVVVVTAGLYVCRRLLKRNAREKKVYPLNTVILHQIGRGPYAPSMTPFAVKLETYLRMARIPYQNEHDSRKSSKGKVPWIEYNGQSVADSAFCITYLNQVYGIDFHAKLTPVQALVLQKWVHELDVGFIMSSRSLPLAPLYIRYKISPMIKRYAWCQGMGRHSREEVLDIARKDLTAIADYMGEKKFLMGDEPCETDCTVFGMLSQLYWHSPTQRIGKIFREEFPSLVAYCDRMKKTFWPDWDQCITHGGTREATS</sequence>
<dbReference type="PANTHER" id="PTHR12289:SF41">
    <property type="entry name" value="FAILED AXON CONNECTIONS-RELATED"/>
    <property type="match status" value="1"/>
</dbReference>
<dbReference type="Gene3D" id="3.40.30.10">
    <property type="entry name" value="Glutaredoxin"/>
    <property type="match status" value="1"/>
</dbReference>
<evidence type="ECO:0000259" key="3">
    <source>
        <dbReference type="Pfam" id="PF17171"/>
    </source>
</evidence>
<keyword evidence="2" id="KW-0472">Membrane</keyword>
<feature type="domain" description="Thioredoxin-like fold" evidence="4">
    <location>
        <begin position="66"/>
        <end position="142"/>
    </location>
</feature>
<keyword evidence="2" id="KW-0812">Transmembrane</keyword>
<dbReference type="InterPro" id="IPR026928">
    <property type="entry name" value="FAX/IsoI-like"/>
</dbReference>
<protein>
    <submittedName>
        <fullName evidence="5">Uncharacterized protein</fullName>
    </submittedName>
</protein>
<dbReference type="Pfam" id="PF17172">
    <property type="entry name" value="GST_N_4"/>
    <property type="match status" value="1"/>
</dbReference>
<evidence type="ECO:0000313" key="5">
    <source>
        <dbReference type="EMBL" id="KAK7456545.1"/>
    </source>
</evidence>
<dbReference type="InterPro" id="IPR012336">
    <property type="entry name" value="Thioredoxin-like_fold"/>
</dbReference>
<dbReference type="Pfam" id="PF17171">
    <property type="entry name" value="GST_C_6"/>
    <property type="match status" value="1"/>
</dbReference>
<dbReference type="SFLD" id="SFLDG01180">
    <property type="entry name" value="SUF1"/>
    <property type="match status" value="2"/>
</dbReference>
<dbReference type="SFLD" id="SFLDS00019">
    <property type="entry name" value="Glutathione_Transferase_(cytos"/>
    <property type="match status" value="2"/>
</dbReference>
<keyword evidence="6" id="KW-1185">Reference proteome</keyword>
<feature type="transmembrane region" description="Helical" evidence="2">
    <location>
        <begin position="14"/>
        <end position="35"/>
    </location>
</feature>
<comment type="caution">
    <text evidence="5">The sequence shown here is derived from an EMBL/GenBank/DDBJ whole genome shotgun (WGS) entry which is preliminary data.</text>
</comment>